<keyword evidence="7" id="KW-0234">DNA repair</keyword>
<dbReference type="AlphaFoldDB" id="A0A1H7RN45"/>
<dbReference type="Pfam" id="PF01035">
    <property type="entry name" value="DNA_binding_1"/>
    <property type="match status" value="1"/>
</dbReference>
<dbReference type="RefSeq" id="WP_090551581.1">
    <property type="nucleotide sequence ID" value="NZ_FNSR01000003.1"/>
</dbReference>
<name>A0A1H7RN45_9BURK</name>
<dbReference type="EMBL" id="FOAJ01000010">
    <property type="protein sequence ID" value="SEL61720.1"/>
    <property type="molecule type" value="Genomic_DNA"/>
</dbReference>
<sequence>MKLFLSPLASPLGDMLLVTDERQQIRALDFADHRSRLHRGLREHDGSAAPADLTDGPAPAGIANAVARYFAGDLNALDALPTATAGTDLQRRVWAALRRIPVGSTTTYGKLAKALGFDDPRAAIDIGAANGANPVAIVVPCHRVIASNGELKGYAWGVHRKRWLLEHEKALAPKSGGPRNATLPGF</sequence>
<dbReference type="SUPFAM" id="SSF46767">
    <property type="entry name" value="Methylated DNA-protein cysteine methyltransferase, C-terminal domain"/>
    <property type="match status" value="1"/>
</dbReference>
<evidence type="ECO:0000256" key="8">
    <source>
        <dbReference type="ARBA" id="ARBA00049348"/>
    </source>
</evidence>
<dbReference type="PROSITE" id="PS00374">
    <property type="entry name" value="MGMT"/>
    <property type="match status" value="1"/>
</dbReference>
<keyword evidence="12" id="KW-1185">Reference proteome</keyword>
<dbReference type="InterPro" id="IPR008332">
    <property type="entry name" value="MethylG_MeTrfase_N"/>
</dbReference>
<dbReference type="Gene3D" id="1.10.10.10">
    <property type="entry name" value="Winged helix-like DNA-binding domain superfamily/Winged helix DNA-binding domain"/>
    <property type="match status" value="1"/>
</dbReference>
<feature type="domain" description="Methylguanine DNA methyltransferase ribonuclease-like" evidence="10">
    <location>
        <begin position="9"/>
        <end position="83"/>
    </location>
</feature>
<comment type="similarity">
    <text evidence="2">Belongs to the MGMT family.</text>
</comment>
<dbReference type="GO" id="GO:0032259">
    <property type="term" value="P:methylation"/>
    <property type="evidence" value="ECO:0007669"/>
    <property type="project" value="UniProtKB-KW"/>
</dbReference>
<dbReference type="CDD" id="cd06445">
    <property type="entry name" value="ATase"/>
    <property type="match status" value="1"/>
</dbReference>
<dbReference type="InterPro" id="IPR036631">
    <property type="entry name" value="MGMT_N_sf"/>
</dbReference>
<dbReference type="PANTHER" id="PTHR10815">
    <property type="entry name" value="METHYLATED-DNA--PROTEIN-CYSTEINE METHYLTRANSFERASE"/>
    <property type="match status" value="1"/>
</dbReference>
<dbReference type="NCBIfam" id="TIGR00589">
    <property type="entry name" value="ogt"/>
    <property type="match status" value="1"/>
</dbReference>
<evidence type="ECO:0000256" key="7">
    <source>
        <dbReference type="ARBA" id="ARBA00023204"/>
    </source>
</evidence>
<evidence type="ECO:0000256" key="2">
    <source>
        <dbReference type="ARBA" id="ARBA00008711"/>
    </source>
</evidence>
<evidence type="ECO:0000256" key="4">
    <source>
        <dbReference type="ARBA" id="ARBA00022603"/>
    </source>
</evidence>
<evidence type="ECO:0000259" key="9">
    <source>
        <dbReference type="Pfam" id="PF01035"/>
    </source>
</evidence>
<accession>A0A1H7RN45</accession>
<reference evidence="12" key="1">
    <citation type="submission" date="2016-10" db="EMBL/GenBank/DDBJ databases">
        <authorList>
            <person name="Varghese N."/>
            <person name="Submissions S."/>
        </authorList>
    </citation>
    <scope>NUCLEOTIDE SEQUENCE [LARGE SCALE GENOMIC DNA]</scope>
    <source>
        <strain evidence="12">LMG 26416</strain>
    </source>
</reference>
<comment type="catalytic activity">
    <reaction evidence="8">
        <text>a 6-O-methyl-2'-deoxyguanosine in DNA + L-cysteinyl-[protein] = S-methyl-L-cysteinyl-[protein] + a 2'-deoxyguanosine in DNA</text>
        <dbReference type="Rhea" id="RHEA:24000"/>
        <dbReference type="Rhea" id="RHEA-COMP:10131"/>
        <dbReference type="Rhea" id="RHEA-COMP:10132"/>
        <dbReference type="Rhea" id="RHEA-COMP:11367"/>
        <dbReference type="Rhea" id="RHEA-COMP:11368"/>
        <dbReference type="ChEBI" id="CHEBI:29950"/>
        <dbReference type="ChEBI" id="CHEBI:82612"/>
        <dbReference type="ChEBI" id="CHEBI:85445"/>
        <dbReference type="ChEBI" id="CHEBI:85448"/>
        <dbReference type="EC" id="2.1.1.63"/>
    </reaction>
</comment>
<dbReference type="InterPro" id="IPR036388">
    <property type="entry name" value="WH-like_DNA-bd_sf"/>
</dbReference>
<dbReference type="InterPro" id="IPR014048">
    <property type="entry name" value="MethylDNA_cys_MeTrfase_DNA-bd"/>
</dbReference>
<gene>
    <name evidence="11" type="ORF">SAMN05192542_110106</name>
</gene>
<dbReference type="GO" id="GO:0006281">
    <property type="term" value="P:DNA repair"/>
    <property type="evidence" value="ECO:0007669"/>
    <property type="project" value="UniProtKB-KW"/>
</dbReference>
<evidence type="ECO:0000313" key="12">
    <source>
        <dbReference type="Proteomes" id="UP000199120"/>
    </source>
</evidence>
<dbReference type="InterPro" id="IPR001497">
    <property type="entry name" value="MethylDNA_cys_MeTrfase_AS"/>
</dbReference>
<protein>
    <recommendedName>
        <fullName evidence="3">methylated-DNA--[protein]-cysteine S-methyltransferase</fullName>
        <ecNumber evidence="3">2.1.1.63</ecNumber>
    </recommendedName>
</protein>
<organism evidence="11 12">
    <name type="scientific">Paraburkholderia caballeronis</name>
    <dbReference type="NCBI Taxonomy" id="416943"/>
    <lineage>
        <taxon>Bacteria</taxon>
        <taxon>Pseudomonadati</taxon>
        <taxon>Pseudomonadota</taxon>
        <taxon>Betaproteobacteria</taxon>
        <taxon>Burkholderiales</taxon>
        <taxon>Burkholderiaceae</taxon>
        <taxon>Paraburkholderia</taxon>
    </lineage>
</organism>
<evidence type="ECO:0000313" key="11">
    <source>
        <dbReference type="EMBL" id="SEL61720.1"/>
    </source>
</evidence>
<dbReference type="Proteomes" id="UP000199120">
    <property type="component" value="Unassembled WGS sequence"/>
</dbReference>
<dbReference type="Pfam" id="PF02870">
    <property type="entry name" value="Methyltransf_1N"/>
    <property type="match status" value="1"/>
</dbReference>
<evidence type="ECO:0000256" key="3">
    <source>
        <dbReference type="ARBA" id="ARBA00011918"/>
    </source>
</evidence>
<dbReference type="STRING" id="416943.SAMN05445871_5480"/>
<feature type="domain" description="Methylated-DNA-[protein]-cysteine S-methyltransferase DNA binding" evidence="9">
    <location>
        <begin position="89"/>
        <end position="169"/>
    </location>
</feature>
<dbReference type="InterPro" id="IPR036217">
    <property type="entry name" value="MethylDNA_cys_MeTrfase_DNAb"/>
</dbReference>
<keyword evidence="6" id="KW-0227">DNA damage</keyword>
<evidence type="ECO:0000256" key="6">
    <source>
        <dbReference type="ARBA" id="ARBA00022763"/>
    </source>
</evidence>
<evidence type="ECO:0000256" key="1">
    <source>
        <dbReference type="ARBA" id="ARBA00001286"/>
    </source>
</evidence>
<proteinExistence type="inferred from homology"/>
<dbReference type="SUPFAM" id="SSF53155">
    <property type="entry name" value="Methylated DNA-protein cysteine methyltransferase domain"/>
    <property type="match status" value="1"/>
</dbReference>
<evidence type="ECO:0000259" key="10">
    <source>
        <dbReference type="Pfam" id="PF02870"/>
    </source>
</evidence>
<comment type="catalytic activity">
    <reaction evidence="1">
        <text>a 4-O-methyl-thymidine in DNA + L-cysteinyl-[protein] = a thymidine in DNA + S-methyl-L-cysteinyl-[protein]</text>
        <dbReference type="Rhea" id="RHEA:53428"/>
        <dbReference type="Rhea" id="RHEA-COMP:10131"/>
        <dbReference type="Rhea" id="RHEA-COMP:10132"/>
        <dbReference type="Rhea" id="RHEA-COMP:13555"/>
        <dbReference type="Rhea" id="RHEA-COMP:13556"/>
        <dbReference type="ChEBI" id="CHEBI:29950"/>
        <dbReference type="ChEBI" id="CHEBI:82612"/>
        <dbReference type="ChEBI" id="CHEBI:137386"/>
        <dbReference type="ChEBI" id="CHEBI:137387"/>
        <dbReference type="EC" id="2.1.1.63"/>
    </reaction>
</comment>
<dbReference type="OrthoDB" id="9802228at2"/>
<dbReference type="EC" id="2.1.1.63" evidence="3"/>
<dbReference type="FunFam" id="1.10.10.10:FF:000214">
    <property type="entry name" value="Methylated-DNA--protein-cysteine methyltransferase"/>
    <property type="match status" value="1"/>
</dbReference>
<evidence type="ECO:0000256" key="5">
    <source>
        <dbReference type="ARBA" id="ARBA00022679"/>
    </source>
</evidence>
<keyword evidence="5 11" id="KW-0808">Transferase</keyword>
<keyword evidence="4 11" id="KW-0489">Methyltransferase</keyword>
<dbReference type="PANTHER" id="PTHR10815:SF5">
    <property type="entry name" value="METHYLATED-DNA--PROTEIN-CYSTEINE METHYLTRANSFERASE"/>
    <property type="match status" value="1"/>
</dbReference>
<dbReference type="GO" id="GO:0003908">
    <property type="term" value="F:methylated-DNA-[protein]-cysteine S-methyltransferase activity"/>
    <property type="evidence" value="ECO:0007669"/>
    <property type="project" value="UniProtKB-EC"/>
</dbReference>